<evidence type="ECO:0000256" key="1">
    <source>
        <dbReference type="ARBA" id="ARBA00022723"/>
    </source>
</evidence>
<evidence type="ECO:0000259" key="5">
    <source>
        <dbReference type="Pfam" id="PF01258"/>
    </source>
</evidence>
<evidence type="ECO:0000256" key="3">
    <source>
        <dbReference type="ARBA" id="ARBA00022833"/>
    </source>
</evidence>
<name>A0A5C5WDZ6_9BACT</name>
<organism evidence="6 7">
    <name type="scientific">Botrimarina hoheduenensis</name>
    <dbReference type="NCBI Taxonomy" id="2528000"/>
    <lineage>
        <taxon>Bacteria</taxon>
        <taxon>Pseudomonadati</taxon>
        <taxon>Planctomycetota</taxon>
        <taxon>Planctomycetia</taxon>
        <taxon>Pirellulales</taxon>
        <taxon>Lacipirellulaceae</taxon>
        <taxon>Botrimarina</taxon>
    </lineage>
</organism>
<reference evidence="6 7" key="1">
    <citation type="submission" date="2019-02" db="EMBL/GenBank/DDBJ databases">
        <title>Deep-cultivation of Planctomycetes and their phenomic and genomic characterization uncovers novel biology.</title>
        <authorList>
            <person name="Wiegand S."/>
            <person name="Jogler M."/>
            <person name="Boedeker C."/>
            <person name="Pinto D."/>
            <person name="Vollmers J."/>
            <person name="Rivas-Marin E."/>
            <person name="Kohn T."/>
            <person name="Peeters S.H."/>
            <person name="Heuer A."/>
            <person name="Rast P."/>
            <person name="Oberbeckmann S."/>
            <person name="Bunk B."/>
            <person name="Jeske O."/>
            <person name="Meyerdierks A."/>
            <person name="Storesund J.E."/>
            <person name="Kallscheuer N."/>
            <person name="Luecker S."/>
            <person name="Lage O.M."/>
            <person name="Pohl T."/>
            <person name="Merkel B.J."/>
            <person name="Hornburger P."/>
            <person name="Mueller R.-W."/>
            <person name="Bruemmer F."/>
            <person name="Labrenz M."/>
            <person name="Spormann A.M."/>
            <person name="Op Den Camp H."/>
            <person name="Overmann J."/>
            <person name="Amann R."/>
            <person name="Jetten M.S.M."/>
            <person name="Mascher T."/>
            <person name="Medema M.H."/>
            <person name="Devos D.P."/>
            <person name="Kaster A.-K."/>
            <person name="Ovreas L."/>
            <person name="Rohde M."/>
            <person name="Galperin M.Y."/>
            <person name="Jogler C."/>
        </authorList>
    </citation>
    <scope>NUCLEOTIDE SEQUENCE [LARGE SCALE GENOMIC DNA]</scope>
    <source>
        <strain evidence="6 7">Pla111</strain>
    </source>
</reference>
<sequence>MECSCLTCAACGWRTLCNPAEGAARLRLVGLLRRAGDPDPAIVGELLREAAPRMTCPSCKSIGLTAKSAAAEDEELDDWQAAILCEACRKPIPTERLEALPSVKRCATCQKRAEAGHTDDEPDFCPRCGALMELRVSRGSGLTRYRLFCTGVPACRST</sequence>
<feature type="zinc finger region" description="dksA C4-type" evidence="4">
    <location>
        <begin position="85"/>
        <end position="109"/>
    </location>
</feature>
<keyword evidence="1" id="KW-0479">Metal-binding</keyword>
<evidence type="ECO:0000256" key="4">
    <source>
        <dbReference type="PROSITE-ProRule" id="PRU00510"/>
    </source>
</evidence>
<dbReference type="InterPro" id="IPR020458">
    <property type="entry name" value="Znf_DskA_TraR_CS"/>
</dbReference>
<feature type="domain" description="Zinc finger DksA/TraR C4-type" evidence="5">
    <location>
        <begin position="85"/>
        <end position="114"/>
    </location>
</feature>
<dbReference type="InterPro" id="IPR000962">
    <property type="entry name" value="Znf_DskA_TraR"/>
</dbReference>
<proteinExistence type="predicted"/>
<dbReference type="Pfam" id="PF01258">
    <property type="entry name" value="zf-dskA_traR"/>
    <property type="match status" value="1"/>
</dbReference>
<dbReference type="PROSITE" id="PS01102">
    <property type="entry name" value="ZF_DKSA_1"/>
    <property type="match status" value="1"/>
</dbReference>
<gene>
    <name evidence="6" type="ORF">Pla111_04620</name>
</gene>
<keyword evidence="2" id="KW-0863">Zinc-finger</keyword>
<evidence type="ECO:0000256" key="2">
    <source>
        <dbReference type="ARBA" id="ARBA00022771"/>
    </source>
</evidence>
<dbReference type="Proteomes" id="UP000318995">
    <property type="component" value="Unassembled WGS sequence"/>
</dbReference>
<evidence type="ECO:0000313" key="6">
    <source>
        <dbReference type="EMBL" id="TWT48687.1"/>
    </source>
</evidence>
<dbReference type="AlphaFoldDB" id="A0A5C5WDZ6"/>
<dbReference type="EMBL" id="SJPH01000001">
    <property type="protein sequence ID" value="TWT48687.1"/>
    <property type="molecule type" value="Genomic_DNA"/>
</dbReference>
<dbReference type="SUPFAM" id="SSF57716">
    <property type="entry name" value="Glucocorticoid receptor-like (DNA-binding domain)"/>
    <property type="match status" value="1"/>
</dbReference>
<keyword evidence="7" id="KW-1185">Reference proteome</keyword>
<comment type="caution">
    <text evidence="6">The sequence shown here is derived from an EMBL/GenBank/DDBJ whole genome shotgun (WGS) entry which is preliminary data.</text>
</comment>
<keyword evidence="3" id="KW-0862">Zinc</keyword>
<dbReference type="GO" id="GO:0008270">
    <property type="term" value="F:zinc ion binding"/>
    <property type="evidence" value="ECO:0007669"/>
    <property type="project" value="UniProtKB-KW"/>
</dbReference>
<evidence type="ECO:0000313" key="7">
    <source>
        <dbReference type="Proteomes" id="UP000318995"/>
    </source>
</evidence>
<dbReference type="Gene3D" id="1.20.120.910">
    <property type="entry name" value="DksA, coiled-coil domain"/>
    <property type="match status" value="1"/>
</dbReference>
<protein>
    <recommendedName>
        <fullName evidence="5">Zinc finger DksA/TraR C4-type domain-containing protein</fullName>
    </recommendedName>
</protein>
<accession>A0A5C5WDZ6</accession>
<dbReference type="PROSITE" id="PS51128">
    <property type="entry name" value="ZF_DKSA_2"/>
    <property type="match status" value="1"/>
</dbReference>